<name>A0ABU0IW33_9CAUL</name>
<evidence type="ECO:0000313" key="2">
    <source>
        <dbReference type="Proteomes" id="UP001228905"/>
    </source>
</evidence>
<dbReference type="Proteomes" id="UP001228905">
    <property type="component" value="Unassembled WGS sequence"/>
</dbReference>
<gene>
    <name evidence="1" type="ORF">QO010_003145</name>
</gene>
<keyword evidence="2" id="KW-1185">Reference proteome</keyword>
<evidence type="ECO:0000313" key="1">
    <source>
        <dbReference type="EMBL" id="MDQ0465358.1"/>
    </source>
</evidence>
<proteinExistence type="predicted"/>
<reference evidence="1 2" key="1">
    <citation type="submission" date="2023-07" db="EMBL/GenBank/DDBJ databases">
        <title>Genomic Encyclopedia of Type Strains, Phase IV (KMG-IV): sequencing the most valuable type-strain genomes for metagenomic binning, comparative biology and taxonomic classification.</title>
        <authorList>
            <person name="Goeker M."/>
        </authorList>
    </citation>
    <scope>NUCLEOTIDE SEQUENCE [LARGE SCALE GENOMIC DNA]</scope>
    <source>
        <strain evidence="1 2">DSM 18695</strain>
    </source>
</reference>
<sequence>MNTDNDTDLRLFVFVLQAPICPEAGLEDRMLRFMTTGDSTESLDEPSLARQLGPGEKADYLLNNRNIVAELKTINGDPKNRVEHRLQEWFSQPGAPIVMGRYGLAAIFRAMPDGHEMSKLVIDLSIRAVRRHLYKSNNQVLETKRRLGLSHASGLLVIMNESERMIDAASIGYGIRSAIESSEDRYEHLKYIWVSVESHKVRLPDGSLGYPQLFVSRSNETQPELTFFASMLEAWARFNGGELRHLPHGTTWDSLTPVFEGGPPTIGPFFPRPPARNTSR</sequence>
<comment type="caution">
    <text evidence="1">The sequence shown here is derived from an EMBL/GenBank/DDBJ whole genome shotgun (WGS) entry which is preliminary data.</text>
</comment>
<dbReference type="EMBL" id="JAUSVS010000006">
    <property type="protein sequence ID" value="MDQ0465358.1"/>
    <property type="molecule type" value="Genomic_DNA"/>
</dbReference>
<organism evidence="1 2">
    <name type="scientific">Caulobacter ginsengisoli</name>
    <dbReference type="NCBI Taxonomy" id="400775"/>
    <lineage>
        <taxon>Bacteria</taxon>
        <taxon>Pseudomonadati</taxon>
        <taxon>Pseudomonadota</taxon>
        <taxon>Alphaproteobacteria</taxon>
        <taxon>Caulobacterales</taxon>
        <taxon>Caulobacteraceae</taxon>
        <taxon>Caulobacter</taxon>
    </lineage>
</organism>
<dbReference type="RefSeq" id="WP_307350603.1">
    <property type="nucleotide sequence ID" value="NZ_JAUSVS010000006.1"/>
</dbReference>
<accession>A0ABU0IW33</accession>
<protein>
    <submittedName>
        <fullName evidence="1">Uncharacterized protein</fullName>
    </submittedName>
</protein>